<sequence>MPSGDAVEVPLIVTVEPAGPELGDKIMLAAAETGASGKAAISKARVENTPNTRSKNLCFII</sequence>
<evidence type="ECO:0000313" key="1">
    <source>
        <dbReference type="EMBL" id="BAZ96877.1"/>
    </source>
</evidence>
<accession>A0AB33HVV4</accession>
<gene>
    <name evidence="1" type="ORF">DEHALATV1_0249</name>
</gene>
<proteinExistence type="predicted"/>
<organism evidence="1 2">
    <name type="scientific">Dehalococcoides mccartyi</name>
    <dbReference type="NCBI Taxonomy" id="61435"/>
    <lineage>
        <taxon>Bacteria</taxon>
        <taxon>Bacillati</taxon>
        <taxon>Chloroflexota</taxon>
        <taxon>Dehalococcoidia</taxon>
        <taxon>Dehalococcoidales</taxon>
        <taxon>Dehalococcoidaceae</taxon>
        <taxon>Dehalococcoides</taxon>
    </lineage>
</organism>
<dbReference type="AlphaFoldDB" id="A0AB33HVV4"/>
<dbReference type="Proteomes" id="UP000218257">
    <property type="component" value="Chromosome"/>
</dbReference>
<protein>
    <submittedName>
        <fullName evidence="1">Uncharacterized protein</fullName>
    </submittedName>
</protein>
<reference evidence="1 2" key="1">
    <citation type="journal article" date="2017" name="Sci. Rep.">
        <title>Isolation and genomic characterization of a Dehalococcoides strain suggests genomic rearrangement during culture.</title>
        <authorList>
            <person name="Yohda M."/>
            <person name="Ikegami K."/>
            <person name="Aita Y."/>
            <person name="Kitajima M."/>
            <person name="Takechi A."/>
            <person name="Iwamoto M."/>
            <person name="Fukuda T."/>
            <person name="Tamura N."/>
            <person name="Shibasaki J."/>
            <person name="Koike S."/>
            <person name="Komatsu D."/>
            <person name="Miyagi S."/>
            <person name="Nishimura M."/>
            <person name="Uchino Y."/>
            <person name="Shiroma A."/>
            <person name="Shimoji M."/>
            <person name="Tamotsu H."/>
            <person name="Ashimine N."/>
            <person name="Shinzato M."/>
            <person name="Ohki S."/>
            <person name="Nakano K."/>
            <person name="Teruya K."/>
            <person name="Satou K."/>
            <person name="Hirano T."/>
            <person name="Yagi O."/>
        </authorList>
    </citation>
    <scope>NUCLEOTIDE SEQUENCE [LARGE SCALE GENOMIC DNA]</scope>
    <source>
        <strain evidence="1 2">UCH-ATV1</strain>
    </source>
</reference>
<name>A0AB33HVV4_9CHLR</name>
<dbReference type="EMBL" id="AP017649">
    <property type="protein sequence ID" value="BAZ96877.1"/>
    <property type="molecule type" value="Genomic_DNA"/>
</dbReference>
<evidence type="ECO:0000313" key="2">
    <source>
        <dbReference type="Proteomes" id="UP000218257"/>
    </source>
</evidence>